<dbReference type="Proteomes" id="UP000696413">
    <property type="component" value="Unassembled WGS sequence"/>
</dbReference>
<feature type="transmembrane region" description="Helical" evidence="2">
    <location>
        <begin position="226"/>
        <end position="244"/>
    </location>
</feature>
<accession>A0ABS6HXN5</accession>
<keyword evidence="2" id="KW-1133">Transmembrane helix</keyword>
<keyword evidence="4" id="KW-0012">Acyltransferase</keyword>
<feature type="transmembrane region" description="Helical" evidence="2">
    <location>
        <begin position="12"/>
        <end position="31"/>
    </location>
</feature>
<evidence type="ECO:0000256" key="1">
    <source>
        <dbReference type="SAM" id="MobiDB-lite"/>
    </source>
</evidence>
<reference evidence="4 5" key="1">
    <citation type="submission" date="2021-05" db="EMBL/GenBank/DDBJ databases">
        <title>Draft Genome Sequences of Clinical Respiratory Isolates of Mycobacterium goodii Recovered in Ireland.</title>
        <authorList>
            <person name="Flanagan P.R."/>
            <person name="Mok S."/>
            <person name="Roycroft E."/>
            <person name="Rogers T.R."/>
            <person name="Fitzgibbon M."/>
        </authorList>
    </citation>
    <scope>NUCLEOTIDE SEQUENCE [LARGE SCALE GENOMIC DNA]</scope>
    <source>
        <strain evidence="4 5">14IE55</strain>
    </source>
</reference>
<dbReference type="RefSeq" id="WP_214395730.1">
    <property type="nucleotide sequence ID" value="NZ_JAHBOL010000027.1"/>
</dbReference>
<protein>
    <submittedName>
        <fullName evidence="4">Acyltransferase</fullName>
    </submittedName>
</protein>
<comment type="caution">
    <text evidence="4">The sequence shown here is derived from an EMBL/GenBank/DDBJ whole genome shotgun (WGS) entry which is preliminary data.</text>
</comment>
<feature type="transmembrane region" description="Helical" evidence="2">
    <location>
        <begin position="51"/>
        <end position="69"/>
    </location>
</feature>
<gene>
    <name evidence="4" type="ORF">KL859_25820</name>
</gene>
<feature type="region of interest" description="Disordered" evidence="1">
    <location>
        <begin position="341"/>
        <end position="375"/>
    </location>
</feature>
<feature type="transmembrane region" description="Helical" evidence="2">
    <location>
        <begin position="279"/>
        <end position="297"/>
    </location>
</feature>
<proteinExistence type="predicted"/>
<dbReference type="InterPro" id="IPR050879">
    <property type="entry name" value="Acyltransferase_3"/>
</dbReference>
<feature type="transmembrane region" description="Helical" evidence="2">
    <location>
        <begin position="303"/>
        <end position="323"/>
    </location>
</feature>
<dbReference type="PANTHER" id="PTHR23028">
    <property type="entry name" value="ACETYLTRANSFERASE"/>
    <property type="match status" value="1"/>
</dbReference>
<evidence type="ECO:0000259" key="3">
    <source>
        <dbReference type="Pfam" id="PF01757"/>
    </source>
</evidence>
<dbReference type="GO" id="GO:0016746">
    <property type="term" value="F:acyltransferase activity"/>
    <property type="evidence" value="ECO:0007669"/>
    <property type="project" value="UniProtKB-KW"/>
</dbReference>
<feature type="transmembrane region" description="Helical" evidence="2">
    <location>
        <begin position="150"/>
        <end position="169"/>
    </location>
</feature>
<evidence type="ECO:0000313" key="5">
    <source>
        <dbReference type="Proteomes" id="UP000696413"/>
    </source>
</evidence>
<keyword evidence="2" id="KW-0472">Membrane</keyword>
<feature type="domain" description="Acyltransferase 3" evidence="3">
    <location>
        <begin position="12"/>
        <end position="316"/>
    </location>
</feature>
<dbReference type="InterPro" id="IPR002656">
    <property type="entry name" value="Acyl_transf_3_dom"/>
</dbReference>
<feature type="transmembrane region" description="Helical" evidence="2">
    <location>
        <begin position="176"/>
        <end position="194"/>
    </location>
</feature>
<dbReference type="Pfam" id="PF01757">
    <property type="entry name" value="Acyl_transf_3"/>
    <property type="match status" value="1"/>
</dbReference>
<evidence type="ECO:0000256" key="2">
    <source>
        <dbReference type="SAM" id="Phobius"/>
    </source>
</evidence>
<sequence length="375" mass="41732">MSLAEVFDRRRNALTLWRLFLAIGVVFWHSWPLTGREIRYEPAVRLLSDMFADGFFVISGFLITAAWIRRPHLKEYWASRSLRIFPGLWVCLAVIAFVAAPIAAKATGTTITLSSEIWYVVNNAVLNIAYFGIDGTPVDVPYPGVWNGSIWTLFFVLLCDLMVSVLGFIGLLKRRWTIPTLFVAAVCWCAYVSYTPPTYSMAQMLARFAVVFLAGAMFYQYQNRIPANWWLVALCSAIVVASSFTHNYRVIGALPLAYAIIVSGALVKRSRLRNDLSYGVYIYAFPVQQLLATFGLAALNPFLFFGLSTAAVMPVAAGSWFLVEKRASNLKGRIFRKSAKPVSSQARSEVAAETGNHETPARTVEPSVTPGEYTS</sequence>
<dbReference type="PANTHER" id="PTHR23028:SF53">
    <property type="entry name" value="ACYL_TRANSF_3 DOMAIN-CONTAINING PROTEIN"/>
    <property type="match status" value="1"/>
</dbReference>
<keyword evidence="4" id="KW-0808">Transferase</keyword>
<feature type="transmembrane region" description="Helical" evidence="2">
    <location>
        <begin position="200"/>
        <end position="219"/>
    </location>
</feature>
<feature type="transmembrane region" description="Helical" evidence="2">
    <location>
        <begin position="81"/>
        <end position="104"/>
    </location>
</feature>
<keyword evidence="5" id="KW-1185">Reference proteome</keyword>
<evidence type="ECO:0000313" key="4">
    <source>
        <dbReference type="EMBL" id="MBU8826280.1"/>
    </source>
</evidence>
<dbReference type="EMBL" id="JAHBOM010000024">
    <property type="protein sequence ID" value="MBU8826280.1"/>
    <property type="molecule type" value="Genomic_DNA"/>
</dbReference>
<feature type="transmembrane region" description="Helical" evidence="2">
    <location>
        <begin position="250"/>
        <end position="267"/>
    </location>
</feature>
<keyword evidence="2" id="KW-0812">Transmembrane</keyword>
<name>A0ABS6HXN5_MYCGD</name>
<organism evidence="4 5">
    <name type="scientific">Mycolicibacterium goodii</name>
    <name type="common">Mycobacterium goodii</name>
    <dbReference type="NCBI Taxonomy" id="134601"/>
    <lineage>
        <taxon>Bacteria</taxon>
        <taxon>Bacillati</taxon>
        <taxon>Actinomycetota</taxon>
        <taxon>Actinomycetes</taxon>
        <taxon>Mycobacteriales</taxon>
        <taxon>Mycobacteriaceae</taxon>
        <taxon>Mycolicibacterium</taxon>
    </lineage>
</organism>